<evidence type="ECO:0000313" key="3">
    <source>
        <dbReference type="Proteomes" id="UP000054359"/>
    </source>
</evidence>
<proteinExistence type="predicted"/>
<dbReference type="InterPro" id="IPR049400">
    <property type="entry name" value="DYNC2H1_AAA_dom"/>
</dbReference>
<dbReference type="STRING" id="407821.A0A087TZJ1"/>
<dbReference type="PANTHER" id="PTHR45703:SF22">
    <property type="entry name" value="DYNEIN CYTOPLASMIC 2 HEAVY CHAIN 1"/>
    <property type="match status" value="1"/>
</dbReference>
<feature type="domain" description="Cytoplasmic dynein 2 heavy chain 1 AAA+ ATPase" evidence="1">
    <location>
        <begin position="45"/>
        <end position="97"/>
    </location>
</feature>
<evidence type="ECO:0000259" key="1">
    <source>
        <dbReference type="Pfam" id="PF21264"/>
    </source>
</evidence>
<protein>
    <submittedName>
        <fullName evidence="2">Cytoplasmic dynein 2 heavy chain 1</fullName>
    </submittedName>
</protein>
<dbReference type="GO" id="GO:0051959">
    <property type="term" value="F:dynein light intermediate chain binding"/>
    <property type="evidence" value="ECO:0007669"/>
    <property type="project" value="InterPro"/>
</dbReference>
<sequence length="98" mass="11186">MPSGERIRFGSNVNFLFESHDLSCASPATISRMGIIFLSNEDVNIKSLVISWLEEQDEDNRLTLQMFIDDHFYKALDWVLKQNDFVLETSVVGTVKTA</sequence>
<reference evidence="2 3" key="1">
    <citation type="submission" date="2013-11" db="EMBL/GenBank/DDBJ databases">
        <title>Genome sequencing of Stegodyphus mimosarum.</title>
        <authorList>
            <person name="Bechsgaard J."/>
        </authorList>
    </citation>
    <scope>NUCLEOTIDE SEQUENCE [LARGE SCALE GENOMIC DNA]</scope>
</reference>
<accession>A0A087TZJ1</accession>
<dbReference type="Gene3D" id="3.40.50.300">
    <property type="entry name" value="P-loop containing nucleotide triphosphate hydrolases"/>
    <property type="match status" value="1"/>
</dbReference>
<organism evidence="2 3">
    <name type="scientific">Stegodyphus mimosarum</name>
    <name type="common">African social velvet spider</name>
    <dbReference type="NCBI Taxonomy" id="407821"/>
    <lineage>
        <taxon>Eukaryota</taxon>
        <taxon>Metazoa</taxon>
        <taxon>Ecdysozoa</taxon>
        <taxon>Arthropoda</taxon>
        <taxon>Chelicerata</taxon>
        <taxon>Arachnida</taxon>
        <taxon>Araneae</taxon>
        <taxon>Araneomorphae</taxon>
        <taxon>Entelegynae</taxon>
        <taxon>Eresoidea</taxon>
        <taxon>Eresidae</taxon>
        <taxon>Stegodyphus</taxon>
    </lineage>
</organism>
<dbReference type="AlphaFoldDB" id="A0A087TZJ1"/>
<dbReference type="OrthoDB" id="6432289at2759"/>
<evidence type="ECO:0000313" key="2">
    <source>
        <dbReference type="EMBL" id="KFM70530.1"/>
    </source>
</evidence>
<gene>
    <name evidence="2" type="ORF">X975_07783</name>
</gene>
<dbReference type="InterPro" id="IPR026983">
    <property type="entry name" value="DHC"/>
</dbReference>
<keyword evidence="3" id="KW-1185">Reference proteome</keyword>
<dbReference type="GO" id="GO:0045505">
    <property type="term" value="F:dynein intermediate chain binding"/>
    <property type="evidence" value="ECO:0007669"/>
    <property type="project" value="InterPro"/>
</dbReference>
<dbReference type="InterPro" id="IPR027417">
    <property type="entry name" value="P-loop_NTPase"/>
</dbReference>
<dbReference type="Proteomes" id="UP000054359">
    <property type="component" value="Unassembled WGS sequence"/>
</dbReference>
<dbReference type="GO" id="GO:0030286">
    <property type="term" value="C:dynein complex"/>
    <property type="evidence" value="ECO:0007669"/>
    <property type="project" value="InterPro"/>
</dbReference>
<feature type="non-terminal residue" evidence="2">
    <location>
        <position position="98"/>
    </location>
</feature>
<name>A0A087TZJ1_STEMI</name>
<dbReference type="Pfam" id="PF21264">
    <property type="entry name" value="DYNC2H1_AAA_dom"/>
    <property type="match status" value="1"/>
</dbReference>
<dbReference type="GO" id="GO:0007018">
    <property type="term" value="P:microtubule-based movement"/>
    <property type="evidence" value="ECO:0007669"/>
    <property type="project" value="InterPro"/>
</dbReference>
<dbReference type="EMBL" id="KK117461">
    <property type="protein sequence ID" value="KFM70530.1"/>
    <property type="molecule type" value="Genomic_DNA"/>
</dbReference>
<dbReference type="PANTHER" id="PTHR45703">
    <property type="entry name" value="DYNEIN HEAVY CHAIN"/>
    <property type="match status" value="1"/>
</dbReference>